<sequence length="98" mass="10482">MVARASSSFSRAALVYTHIWCLAPKPVKENAYKILLLGRSLPAVGGAGSESIGGCAIGWLEFRPVASGGVGRCRKLVVHRHSLLPILDSSTACRKIMY</sequence>
<accession>A0A4C1Z835</accession>
<evidence type="ECO:0000313" key="2">
    <source>
        <dbReference type="Proteomes" id="UP000299102"/>
    </source>
</evidence>
<dbReference type="Proteomes" id="UP000299102">
    <property type="component" value="Unassembled WGS sequence"/>
</dbReference>
<name>A0A4C1Z835_EUMVA</name>
<gene>
    <name evidence="1" type="ORF">EVAR_65128_1</name>
</gene>
<comment type="caution">
    <text evidence="1">The sequence shown here is derived from an EMBL/GenBank/DDBJ whole genome shotgun (WGS) entry which is preliminary data.</text>
</comment>
<evidence type="ECO:0000313" key="1">
    <source>
        <dbReference type="EMBL" id="GBP83482.1"/>
    </source>
</evidence>
<proteinExistence type="predicted"/>
<dbReference type="EMBL" id="BGZK01001623">
    <property type="protein sequence ID" value="GBP83482.1"/>
    <property type="molecule type" value="Genomic_DNA"/>
</dbReference>
<reference evidence="1 2" key="1">
    <citation type="journal article" date="2019" name="Commun. Biol.">
        <title>The bagworm genome reveals a unique fibroin gene that provides high tensile strength.</title>
        <authorList>
            <person name="Kono N."/>
            <person name="Nakamura H."/>
            <person name="Ohtoshi R."/>
            <person name="Tomita M."/>
            <person name="Numata K."/>
            <person name="Arakawa K."/>
        </authorList>
    </citation>
    <scope>NUCLEOTIDE SEQUENCE [LARGE SCALE GENOMIC DNA]</scope>
</reference>
<keyword evidence="2" id="KW-1185">Reference proteome</keyword>
<organism evidence="1 2">
    <name type="scientific">Eumeta variegata</name>
    <name type="common">Bagworm moth</name>
    <name type="synonym">Eumeta japonica</name>
    <dbReference type="NCBI Taxonomy" id="151549"/>
    <lineage>
        <taxon>Eukaryota</taxon>
        <taxon>Metazoa</taxon>
        <taxon>Ecdysozoa</taxon>
        <taxon>Arthropoda</taxon>
        <taxon>Hexapoda</taxon>
        <taxon>Insecta</taxon>
        <taxon>Pterygota</taxon>
        <taxon>Neoptera</taxon>
        <taxon>Endopterygota</taxon>
        <taxon>Lepidoptera</taxon>
        <taxon>Glossata</taxon>
        <taxon>Ditrysia</taxon>
        <taxon>Tineoidea</taxon>
        <taxon>Psychidae</taxon>
        <taxon>Oiketicinae</taxon>
        <taxon>Eumeta</taxon>
    </lineage>
</organism>
<dbReference type="AlphaFoldDB" id="A0A4C1Z835"/>
<protein>
    <submittedName>
        <fullName evidence="1">Uncharacterized protein</fullName>
    </submittedName>
</protein>